<dbReference type="RefSeq" id="WP_013630730.1">
    <property type="nucleotide sequence ID" value="NC_015174.1"/>
</dbReference>
<evidence type="ECO:0000313" key="2">
    <source>
        <dbReference type="EMBL" id="ADY62025.1"/>
    </source>
</evidence>
<gene>
    <name evidence="2" type="ordered locus">Plabr_4453</name>
</gene>
<dbReference type="STRING" id="756272.Plabr_4453"/>
<evidence type="ECO:0000313" key="3">
    <source>
        <dbReference type="Proteomes" id="UP000006860"/>
    </source>
</evidence>
<evidence type="ECO:0000256" key="1">
    <source>
        <dbReference type="SAM" id="Coils"/>
    </source>
</evidence>
<reference evidence="3" key="1">
    <citation type="submission" date="2011-02" db="EMBL/GenBank/DDBJ databases">
        <title>The complete genome of Planctomyces brasiliensis DSM 5305.</title>
        <authorList>
            <person name="Lucas S."/>
            <person name="Copeland A."/>
            <person name="Lapidus A."/>
            <person name="Bruce D."/>
            <person name="Goodwin L."/>
            <person name="Pitluck S."/>
            <person name="Kyrpides N."/>
            <person name="Mavromatis K."/>
            <person name="Pagani I."/>
            <person name="Ivanova N."/>
            <person name="Ovchinnikova G."/>
            <person name="Lu M."/>
            <person name="Detter J.C."/>
            <person name="Han C."/>
            <person name="Land M."/>
            <person name="Hauser L."/>
            <person name="Markowitz V."/>
            <person name="Cheng J.-F."/>
            <person name="Hugenholtz P."/>
            <person name="Woyke T."/>
            <person name="Wu D."/>
            <person name="Tindall B."/>
            <person name="Pomrenke H.G."/>
            <person name="Brambilla E."/>
            <person name="Klenk H.-P."/>
            <person name="Eisen J.A."/>
        </authorList>
    </citation>
    <scope>NUCLEOTIDE SEQUENCE [LARGE SCALE GENOMIC DNA]</scope>
    <source>
        <strain evidence="3">ATCC 49424 / DSM 5305 / JCM 21570 / NBRC 103401 / IFAM 1448</strain>
    </source>
</reference>
<dbReference type="InterPro" id="IPR009078">
    <property type="entry name" value="Ferritin-like_SF"/>
</dbReference>
<dbReference type="Gene3D" id="1.20.1260.10">
    <property type="match status" value="1"/>
</dbReference>
<dbReference type="OrthoDB" id="9795056at2"/>
<dbReference type="KEGG" id="pbs:Plabr_4453"/>
<dbReference type="InterPro" id="IPR047114">
    <property type="entry name" value="YciF"/>
</dbReference>
<keyword evidence="1" id="KW-0175">Coiled coil</keyword>
<dbReference type="Proteomes" id="UP000006860">
    <property type="component" value="Chromosome"/>
</dbReference>
<dbReference type="PANTHER" id="PTHR30565">
    <property type="entry name" value="PROTEIN YCIF"/>
    <property type="match status" value="1"/>
</dbReference>
<dbReference type="HOGENOM" id="CLU_102561_2_0_0"/>
<dbReference type="InterPro" id="IPR010287">
    <property type="entry name" value="DUF892_YciF-like"/>
</dbReference>
<proteinExistence type="predicted"/>
<sequence length="164" mass="18263">MAMDNLANAFYDELRDVFSAEKQLVDALPKMAKKASSPELKEALQSHLEETKQQVARVEAAFEETGKAARAKTCEAMKGLIEEAKEVLEEQADDETRDALIIACAQKVEHYEIATYGTLCRWAELLGYSQAEKLLKQNIQEEEAADSKLSTVAETVNKKALQHS</sequence>
<name>F0SLB9_RUBBR</name>
<dbReference type="AlphaFoldDB" id="F0SLB9"/>
<dbReference type="PANTHER" id="PTHR30565:SF9">
    <property type="entry name" value="PROTEIN YCIF"/>
    <property type="match status" value="1"/>
</dbReference>
<feature type="coiled-coil region" evidence="1">
    <location>
        <begin position="41"/>
        <end position="94"/>
    </location>
</feature>
<dbReference type="eggNOG" id="COG3685">
    <property type="taxonomic scope" value="Bacteria"/>
</dbReference>
<dbReference type="EMBL" id="CP002546">
    <property type="protein sequence ID" value="ADY62025.1"/>
    <property type="molecule type" value="Genomic_DNA"/>
</dbReference>
<keyword evidence="3" id="KW-1185">Reference proteome</keyword>
<dbReference type="Pfam" id="PF05974">
    <property type="entry name" value="DUF892"/>
    <property type="match status" value="1"/>
</dbReference>
<accession>F0SLB9</accession>
<dbReference type="SUPFAM" id="SSF47240">
    <property type="entry name" value="Ferritin-like"/>
    <property type="match status" value="1"/>
</dbReference>
<dbReference type="CDD" id="cd07909">
    <property type="entry name" value="YciF"/>
    <property type="match status" value="1"/>
</dbReference>
<dbReference type="InterPro" id="IPR012347">
    <property type="entry name" value="Ferritin-like"/>
</dbReference>
<organism evidence="2 3">
    <name type="scientific">Rubinisphaera brasiliensis (strain ATCC 49424 / DSM 5305 / JCM 21570 / IAM 15109 / NBRC 103401 / IFAM 1448)</name>
    <name type="common">Planctomyces brasiliensis</name>
    <dbReference type="NCBI Taxonomy" id="756272"/>
    <lineage>
        <taxon>Bacteria</taxon>
        <taxon>Pseudomonadati</taxon>
        <taxon>Planctomycetota</taxon>
        <taxon>Planctomycetia</taxon>
        <taxon>Planctomycetales</taxon>
        <taxon>Planctomycetaceae</taxon>
        <taxon>Rubinisphaera</taxon>
    </lineage>
</organism>
<protein>
    <submittedName>
        <fullName evidence="2">Uncharacterized protein</fullName>
    </submittedName>
</protein>